<dbReference type="AlphaFoldDB" id="A0AAW1PFQ1"/>
<accession>A0AAW1PFQ1</accession>
<name>A0AAW1PFQ1_9CHLO</name>
<evidence type="ECO:0000256" key="1">
    <source>
        <dbReference type="SAM" id="MobiDB-lite"/>
    </source>
</evidence>
<evidence type="ECO:0000313" key="2">
    <source>
        <dbReference type="EMBL" id="KAK9807301.1"/>
    </source>
</evidence>
<gene>
    <name evidence="2" type="ORF">WJX73_009731</name>
</gene>
<dbReference type="EMBL" id="JALJOQ010000032">
    <property type="protein sequence ID" value="KAK9807301.1"/>
    <property type="molecule type" value="Genomic_DNA"/>
</dbReference>
<feature type="region of interest" description="Disordered" evidence="1">
    <location>
        <begin position="1"/>
        <end position="38"/>
    </location>
</feature>
<proteinExistence type="predicted"/>
<dbReference type="Proteomes" id="UP001465755">
    <property type="component" value="Unassembled WGS sequence"/>
</dbReference>
<keyword evidence="3" id="KW-1185">Reference proteome</keyword>
<evidence type="ECO:0000313" key="3">
    <source>
        <dbReference type="Proteomes" id="UP001465755"/>
    </source>
</evidence>
<protein>
    <submittedName>
        <fullName evidence="2">Uncharacterized protein</fullName>
    </submittedName>
</protein>
<reference evidence="2 3" key="1">
    <citation type="journal article" date="2024" name="Nat. Commun.">
        <title>Phylogenomics reveals the evolutionary origins of lichenization in chlorophyte algae.</title>
        <authorList>
            <person name="Puginier C."/>
            <person name="Libourel C."/>
            <person name="Otte J."/>
            <person name="Skaloud P."/>
            <person name="Haon M."/>
            <person name="Grisel S."/>
            <person name="Petersen M."/>
            <person name="Berrin J.G."/>
            <person name="Delaux P.M."/>
            <person name="Dal Grande F."/>
            <person name="Keller J."/>
        </authorList>
    </citation>
    <scope>NUCLEOTIDE SEQUENCE [LARGE SCALE GENOMIC DNA]</scope>
    <source>
        <strain evidence="2 3">SAG 2036</strain>
    </source>
</reference>
<organism evidence="2 3">
    <name type="scientific">Symbiochloris irregularis</name>
    <dbReference type="NCBI Taxonomy" id="706552"/>
    <lineage>
        <taxon>Eukaryota</taxon>
        <taxon>Viridiplantae</taxon>
        <taxon>Chlorophyta</taxon>
        <taxon>core chlorophytes</taxon>
        <taxon>Trebouxiophyceae</taxon>
        <taxon>Trebouxiales</taxon>
        <taxon>Trebouxiaceae</taxon>
        <taxon>Symbiochloris</taxon>
    </lineage>
</organism>
<feature type="compositionally biased region" description="Acidic residues" evidence="1">
    <location>
        <begin position="15"/>
        <end position="30"/>
    </location>
</feature>
<sequence>MAQSPEQSDSRQAEAVDEDFEGLAPEEDWEVPGGVNDSLSQNTKLGRAVHDACLELDALSVLEKENLTKASDLLRQLGYKGDLFQVEEGEEPN</sequence>
<comment type="caution">
    <text evidence="2">The sequence shown here is derived from an EMBL/GenBank/DDBJ whole genome shotgun (WGS) entry which is preliminary data.</text>
</comment>